<dbReference type="InterPro" id="IPR001650">
    <property type="entry name" value="Helicase_C-like"/>
</dbReference>
<dbReference type="GO" id="GO:0000460">
    <property type="term" value="P:maturation of 5.8S rRNA"/>
    <property type="evidence" value="ECO:0007669"/>
    <property type="project" value="TreeGrafter"/>
</dbReference>
<dbReference type="InterPro" id="IPR050699">
    <property type="entry name" value="RNA-DNA_Helicase"/>
</dbReference>
<dbReference type="Pfam" id="PF08148">
    <property type="entry name" value="DSHCT"/>
    <property type="match status" value="1"/>
</dbReference>
<evidence type="ECO:0000256" key="2">
    <source>
        <dbReference type="ARBA" id="ARBA00010140"/>
    </source>
</evidence>
<dbReference type="GO" id="GO:0016604">
    <property type="term" value="C:nuclear body"/>
    <property type="evidence" value="ECO:0007669"/>
    <property type="project" value="EnsemblFungi"/>
</dbReference>
<evidence type="ECO:0000256" key="1">
    <source>
        <dbReference type="ARBA" id="ARBA00004123"/>
    </source>
</evidence>
<dbReference type="RefSeq" id="XP_014563980.1">
    <property type="nucleotide sequence ID" value="XM_014708494.1"/>
</dbReference>
<dbReference type="SMART" id="SM01142">
    <property type="entry name" value="DSHCT"/>
    <property type="match status" value="1"/>
</dbReference>
<keyword evidence="4" id="KW-0378">Hydrolase</keyword>
<keyword evidence="3" id="KW-0547">Nucleotide-binding</keyword>
<name>A0A0B2UKP3_9MICR</name>
<evidence type="ECO:0000313" key="11">
    <source>
        <dbReference type="Proteomes" id="UP000031056"/>
    </source>
</evidence>
<dbReference type="GO" id="GO:1990342">
    <property type="term" value="C:heterochromatin island"/>
    <property type="evidence" value="ECO:0007669"/>
    <property type="project" value="EnsemblFungi"/>
</dbReference>
<dbReference type="Pfam" id="PF00270">
    <property type="entry name" value="DEAD"/>
    <property type="match status" value="1"/>
</dbReference>
<dbReference type="FunFam" id="3.40.50.300:FF:000083">
    <property type="entry name" value="ATP-dependent RNA helicase DOB1"/>
    <property type="match status" value="1"/>
</dbReference>
<comment type="caution">
    <text evidence="10">The sequence shown here is derived from an EMBL/GenBank/DDBJ whole genome shotgun (WGS) entry which is preliminary data.</text>
</comment>
<evidence type="ECO:0000259" key="8">
    <source>
        <dbReference type="PROSITE" id="PS51192"/>
    </source>
</evidence>
<dbReference type="InParanoid" id="A0A0B2UKP3"/>
<evidence type="ECO:0000256" key="5">
    <source>
        <dbReference type="ARBA" id="ARBA00022806"/>
    </source>
</evidence>
<dbReference type="GO" id="GO:0071030">
    <property type="term" value="P:nuclear mRNA surveillance of spliceosomal pre-mRNA splicing"/>
    <property type="evidence" value="ECO:0007669"/>
    <property type="project" value="EnsemblFungi"/>
</dbReference>
<dbReference type="GO" id="GO:1902794">
    <property type="term" value="P:siRNA-independent facultative heterochromatin formation"/>
    <property type="evidence" value="ECO:0007669"/>
    <property type="project" value="EnsemblFungi"/>
</dbReference>
<dbReference type="SMART" id="SM00487">
    <property type="entry name" value="DEXDc"/>
    <property type="match status" value="1"/>
</dbReference>
<dbReference type="GeneID" id="26261573"/>
<dbReference type="InterPro" id="IPR027417">
    <property type="entry name" value="P-loop_NTPase"/>
</dbReference>
<dbReference type="STRING" id="1354746.A0A0B2UKP3"/>
<dbReference type="InterPro" id="IPR016438">
    <property type="entry name" value="SKI2-like"/>
</dbReference>
<comment type="subcellular location">
    <subcellularLocation>
        <location evidence="1">Nucleus</location>
    </subcellularLocation>
</comment>
<dbReference type="FunCoup" id="A0A0B2UKP3">
    <property type="interactions" value="315"/>
</dbReference>
<dbReference type="InterPro" id="IPR011545">
    <property type="entry name" value="DEAD/DEAH_box_helicase_dom"/>
</dbReference>
<dbReference type="SMART" id="SM00490">
    <property type="entry name" value="HELICc"/>
    <property type="match status" value="1"/>
</dbReference>
<evidence type="ECO:0000256" key="4">
    <source>
        <dbReference type="ARBA" id="ARBA00022801"/>
    </source>
</evidence>
<accession>A0A0B2UKP3</accession>
<dbReference type="GO" id="GO:0016787">
    <property type="term" value="F:hydrolase activity"/>
    <property type="evidence" value="ECO:0007669"/>
    <property type="project" value="UniProtKB-KW"/>
</dbReference>
<sequence>MDNATCQDPHNHIFLDAPQKSGKRTEVVDIFDRGGTRHEAVVPFGYAYTSLPTVFQRPSSKTYLFELDDFQKISVCSLERDESVLVSAHTSSGKTVVAEYAIAMSLKSKQRVVYTSPIKALSNQKYRELLSEFQDVGLMTGDVTINPTASCLVMTTEILRNMLYRGGEVVREIHWIIFDEIHYMRDKERGVVWEETIILLPKHIRMVFLSATIPNALEFAEWISFIQNQVVHVVYTEKRVTPLVHYFKSDKLYKIKDTKFHKSNFLSAMRSTRKRKIGYKDVNNAIKDASLPVVVFSFRRKDCERFATQLDGNYLSDEEAKMVRMIFTNAIVSLRKEDREIPIIQNILPLLARGIGIHHSGLLPIIKEVVEILFQEGLLKVLFATETFSIGLNMPAKSVVFTALKKYDGERTRLINPGEYIQMSGRAGRRGLDEMGIVICIISEPITQKEVDRLLSPSSENLISAFRLTYNMILNLMRVEDLNPLYLISRSFFHFQAYKKSLGKEAEVFEMYAQLEQMKPNDVARMYIERETMRVERNMSLKPMIGEYLKKGRVVDLFIPRGGPSLIVRNAIVSKVNENVRCMVNTDKGVYMCNYPLHYVDCVYNSRVKLNLKVFSRKFEKILIDSDLDKNIEDIEAKIADKCPGWNGDECAICGNVSTKCLLSCGLEFLNGKCVEEIDLNDCNNQRIPGISECSRRSRCKDKCLCNSYTCEQDVSNHGDMAIQLESMAECKQYFISEVSKRKYLSKLSELNQLYEIYHMKECMKMIEVLKKLEYCDDTTVLIKGKMACEISSGDELVLTEMILNGDFAGLPAEHFIPLLSCIVFEEWDSENFVLSDENKRYYKLLSDSVEKVCKVLKSCSIGADPAVYLKRFSYELMDVVRMWVCGHTFTAICNSTSIFEGSIIRTFRRLEELFRQLGCAARVIGNTDLESMFELGITKIKRDIIFANSLYI</sequence>
<dbReference type="EMBL" id="JOKQ01000004">
    <property type="protein sequence ID" value="KHN69938.1"/>
    <property type="molecule type" value="Genomic_DNA"/>
</dbReference>
<dbReference type="GO" id="GO:0033621">
    <property type="term" value="P:nuclear mRNA surveillance of meiosis-specific transcripts"/>
    <property type="evidence" value="ECO:0007669"/>
    <property type="project" value="EnsemblFungi"/>
</dbReference>
<dbReference type="VEuPathDB" id="MicrosporidiaDB:M896_041350"/>
<dbReference type="CDD" id="cd18795">
    <property type="entry name" value="SF2_C_Ski2"/>
    <property type="match status" value="1"/>
</dbReference>
<dbReference type="PROSITE" id="PS51192">
    <property type="entry name" value="HELICASE_ATP_BIND_1"/>
    <property type="match status" value="1"/>
</dbReference>
<keyword evidence="11" id="KW-1185">Reference proteome</keyword>
<dbReference type="OrthoDB" id="64767at2759"/>
<evidence type="ECO:0000256" key="3">
    <source>
        <dbReference type="ARBA" id="ARBA00022741"/>
    </source>
</evidence>
<keyword evidence="7" id="KW-0539">Nucleus</keyword>
<reference evidence="10 11" key="1">
    <citation type="journal article" date="2014" name="MBio">
        <title>The Ordospora colligata genome; evolution of extreme reduction in microsporidia and host-to-parasite horizontal gene transfer.</title>
        <authorList>
            <person name="Pombert J.-F."/>
            <person name="Haag K.L."/>
            <person name="Beidas S."/>
            <person name="Ebert D."/>
            <person name="Keeling P.J."/>
        </authorList>
    </citation>
    <scope>NUCLEOTIDE SEQUENCE [LARGE SCALE GENOMIC DNA]</scope>
    <source>
        <strain evidence="10 11">OC4</strain>
    </source>
</reference>
<dbReference type="GO" id="GO:1990477">
    <property type="term" value="C:MTREC complex"/>
    <property type="evidence" value="ECO:0007669"/>
    <property type="project" value="EnsemblFungi"/>
</dbReference>
<dbReference type="PANTHER" id="PTHR12131:SF7">
    <property type="entry name" value="EXOSOME RNA HELICASE MTR4"/>
    <property type="match status" value="1"/>
</dbReference>
<comment type="similarity">
    <text evidence="2">Belongs to the helicase family. SKI2 subfamily.</text>
</comment>
<evidence type="ECO:0000259" key="9">
    <source>
        <dbReference type="PROSITE" id="PS51194"/>
    </source>
</evidence>
<dbReference type="PROSITE" id="PS51194">
    <property type="entry name" value="HELICASE_CTER"/>
    <property type="match status" value="1"/>
</dbReference>
<dbReference type="GO" id="GO:0005524">
    <property type="term" value="F:ATP binding"/>
    <property type="evidence" value="ECO:0007669"/>
    <property type="project" value="UniProtKB-KW"/>
</dbReference>
<dbReference type="AlphaFoldDB" id="A0A0B2UKP3"/>
<dbReference type="InterPro" id="IPR014001">
    <property type="entry name" value="Helicase_ATP-bd"/>
</dbReference>
<dbReference type="Gene3D" id="1.10.3380.30">
    <property type="match status" value="1"/>
</dbReference>
<dbReference type="Gene3D" id="3.40.50.300">
    <property type="entry name" value="P-loop containing nucleotide triphosphate hydrolases"/>
    <property type="match status" value="2"/>
</dbReference>
<feature type="domain" description="Helicase ATP-binding" evidence="8">
    <location>
        <begin position="75"/>
        <end position="231"/>
    </location>
</feature>
<protein>
    <submittedName>
        <fullName evidence="10">Superfamily II RNA helicase</fullName>
    </submittedName>
</protein>
<evidence type="ECO:0000256" key="6">
    <source>
        <dbReference type="ARBA" id="ARBA00022840"/>
    </source>
</evidence>
<dbReference type="GO" id="GO:0043144">
    <property type="term" value="P:sno(s)RNA processing"/>
    <property type="evidence" value="ECO:0007669"/>
    <property type="project" value="EnsemblFungi"/>
</dbReference>
<feature type="domain" description="Helicase C-terminal" evidence="9">
    <location>
        <begin position="309"/>
        <end position="480"/>
    </location>
</feature>
<gene>
    <name evidence="10" type="ORF">M896_041350</name>
</gene>
<dbReference type="Pfam" id="PF00271">
    <property type="entry name" value="Helicase_C"/>
    <property type="match status" value="1"/>
</dbReference>
<proteinExistence type="inferred from homology"/>
<organism evidence="10 11">
    <name type="scientific">Ordospora colligata OC4</name>
    <dbReference type="NCBI Taxonomy" id="1354746"/>
    <lineage>
        <taxon>Eukaryota</taxon>
        <taxon>Fungi</taxon>
        <taxon>Fungi incertae sedis</taxon>
        <taxon>Microsporidia</taxon>
        <taxon>Ordosporidae</taxon>
        <taxon>Ordospora</taxon>
    </lineage>
</organism>
<dbReference type="HOGENOM" id="CLU_002902_0_1_1"/>
<keyword evidence="5 10" id="KW-0347">Helicase</keyword>
<evidence type="ECO:0000256" key="7">
    <source>
        <dbReference type="ARBA" id="ARBA00023242"/>
    </source>
</evidence>
<evidence type="ECO:0000313" key="10">
    <source>
        <dbReference type="EMBL" id="KHN69938.1"/>
    </source>
</evidence>
<dbReference type="Proteomes" id="UP000031056">
    <property type="component" value="Unassembled WGS sequence"/>
</dbReference>
<dbReference type="GO" id="GO:0003724">
    <property type="term" value="F:RNA helicase activity"/>
    <property type="evidence" value="ECO:0007669"/>
    <property type="project" value="InterPro"/>
</dbReference>
<dbReference type="GO" id="GO:0003723">
    <property type="term" value="F:RNA binding"/>
    <property type="evidence" value="ECO:0007669"/>
    <property type="project" value="InterPro"/>
</dbReference>
<keyword evidence="6" id="KW-0067">ATP-binding</keyword>
<dbReference type="PANTHER" id="PTHR12131">
    <property type="entry name" value="ATP-DEPENDENT RNA AND DNA HELICASE"/>
    <property type="match status" value="1"/>
</dbReference>
<dbReference type="SUPFAM" id="SSF52540">
    <property type="entry name" value="P-loop containing nucleoside triphosphate hydrolases"/>
    <property type="match status" value="1"/>
</dbReference>
<dbReference type="PIRSF" id="PIRSF005198">
    <property type="entry name" value="Antiviral_helicase_SKI2"/>
    <property type="match status" value="1"/>
</dbReference>
<dbReference type="InterPro" id="IPR012961">
    <property type="entry name" value="Ski2/MTR4_C"/>
</dbReference>